<evidence type="ECO:0000256" key="2">
    <source>
        <dbReference type="ARBA" id="ARBA00023277"/>
    </source>
</evidence>
<dbReference type="EC" id="3.2.1.2" evidence="5"/>
<name>A0AAV7EJ08_ARIFI</name>
<keyword evidence="8" id="KW-1185">Reference proteome</keyword>
<keyword evidence="6" id="KW-1133">Transmembrane helix</keyword>
<protein>
    <recommendedName>
        <fullName evidence="5">Beta-amylase</fullName>
        <ecNumber evidence="5">3.2.1.2</ecNumber>
    </recommendedName>
</protein>
<keyword evidence="3 5" id="KW-0624">Polysaccharide degradation</keyword>
<organism evidence="7 8">
    <name type="scientific">Aristolochia fimbriata</name>
    <name type="common">White veined hardy Dutchman's pipe vine</name>
    <dbReference type="NCBI Taxonomy" id="158543"/>
    <lineage>
        <taxon>Eukaryota</taxon>
        <taxon>Viridiplantae</taxon>
        <taxon>Streptophyta</taxon>
        <taxon>Embryophyta</taxon>
        <taxon>Tracheophyta</taxon>
        <taxon>Spermatophyta</taxon>
        <taxon>Magnoliopsida</taxon>
        <taxon>Magnoliidae</taxon>
        <taxon>Piperales</taxon>
        <taxon>Aristolochiaceae</taxon>
        <taxon>Aristolochia</taxon>
    </lineage>
</organism>
<dbReference type="SUPFAM" id="SSF51445">
    <property type="entry name" value="(Trans)glycosidases"/>
    <property type="match status" value="1"/>
</dbReference>
<comment type="similarity">
    <text evidence="1 5">Belongs to the glycosyl hydrolase 14 family.</text>
</comment>
<gene>
    <name evidence="7" type="ORF">H6P81_013964</name>
</gene>
<accession>A0AAV7EJ08</accession>
<dbReference type="AlphaFoldDB" id="A0AAV7EJ08"/>
<evidence type="ECO:0000256" key="3">
    <source>
        <dbReference type="ARBA" id="ARBA00023326"/>
    </source>
</evidence>
<dbReference type="Proteomes" id="UP000825729">
    <property type="component" value="Unassembled WGS sequence"/>
</dbReference>
<evidence type="ECO:0000313" key="8">
    <source>
        <dbReference type="Proteomes" id="UP000825729"/>
    </source>
</evidence>
<dbReference type="InterPro" id="IPR017853">
    <property type="entry name" value="GH"/>
</dbReference>
<dbReference type="PANTHER" id="PTHR31352:SF7">
    <property type="entry name" value="BETA-AMYLASE"/>
    <property type="match status" value="1"/>
</dbReference>
<dbReference type="EMBL" id="JAINDJ010000005">
    <property type="protein sequence ID" value="KAG9447836.1"/>
    <property type="molecule type" value="Genomic_DNA"/>
</dbReference>
<dbReference type="Gene3D" id="3.20.20.80">
    <property type="entry name" value="Glycosidases"/>
    <property type="match status" value="1"/>
</dbReference>
<evidence type="ECO:0000256" key="6">
    <source>
        <dbReference type="SAM" id="Phobius"/>
    </source>
</evidence>
<evidence type="ECO:0000313" key="7">
    <source>
        <dbReference type="EMBL" id="KAG9447836.1"/>
    </source>
</evidence>
<dbReference type="PANTHER" id="PTHR31352">
    <property type="entry name" value="BETA-AMYLASE 1, CHLOROPLASTIC"/>
    <property type="match status" value="1"/>
</dbReference>
<feature type="transmembrane region" description="Helical" evidence="6">
    <location>
        <begin position="106"/>
        <end position="130"/>
    </location>
</feature>
<dbReference type="PRINTS" id="PR00750">
    <property type="entry name" value="BETAAMYLASE"/>
</dbReference>
<dbReference type="GO" id="GO:0016161">
    <property type="term" value="F:beta-amylase activity"/>
    <property type="evidence" value="ECO:0007669"/>
    <property type="project" value="UniProtKB-EC"/>
</dbReference>
<sequence>MAIASPSTSSIAATLSYTHHDSPWHGRVSSVPCLRSPLPCRLPPRLTVSSRFYSSKPSSGSVFPEDHFELQYSLPTHSRSTKAAPVFVTLPPDAVNLMGQMKRKKAMGASFMALMAAGVEGIVVEVWWGIVEREGPRVYDWGGYLDIVDLAGRYGLKVRAVMAFHQCGRGSDNSPWLPLPQWVYEEMDKDPDLAYSDRFGRRNREYISLGCDILPILRGRSPIQAYSDFMRDFRKKFRKYLGVVITGIQVGMGPAGELRYPSCPSEKLSSAWRTRELGEFQCYDKYMLASLNACAQEIGMREWGGGGPLGAGNLMQNPEETSFFKSDGVWNKPYGEFFLEWYSGMLLLHGERLCMAADSIFWGTGVTISAKVAGIHWHYGSHSHPSELTAGYYNTSVRDGYLSIARLLAKYRMTLCCTCFDIQDSEEKEVNPNSSPEGFLRQLILAARLCGISLEGENSVARLDEPSMKQVIKNSKLYSAGGGQSFSFNFVRMSKHLFESHNWTRFTRFVRQMSDARTFQARLDCRRSEFFFSSSSASSEDVRGKAFAYY</sequence>
<dbReference type="InterPro" id="IPR001554">
    <property type="entry name" value="Glyco_hydro_14"/>
</dbReference>
<proteinExistence type="inferred from homology"/>
<reference evidence="7 8" key="1">
    <citation type="submission" date="2021-07" db="EMBL/GenBank/DDBJ databases">
        <title>The Aristolochia fimbriata genome: insights into angiosperm evolution, floral development and chemical biosynthesis.</title>
        <authorList>
            <person name="Jiao Y."/>
        </authorList>
    </citation>
    <scope>NUCLEOTIDE SEQUENCE [LARGE SCALE GENOMIC DNA]</scope>
    <source>
        <strain evidence="7">IBCAS-2021</strain>
        <tissue evidence="7">Leaf</tissue>
    </source>
</reference>
<evidence type="ECO:0000256" key="1">
    <source>
        <dbReference type="ARBA" id="ARBA00005652"/>
    </source>
</evidence>
<dbReference type="GO" id="GO:0000272">
    <property type="term" value="P:polysaccharide catabolic process"/>
    <property type="evidence" value="ECO:0007669"/>
    <property type="project" value="UniProtKB-KW"/>
</dbReference>
<keyword evidence="6" id="KW-0472">Membrane</keyword>
<evidence type="ECO:0000256" key="4">
    <source>
        <dbReference type="PIRSR" id="PIRSR601554-1"/>
    </source>
</evidence>
<dbReference type="Pfam" id="PF01373">
    <property type="entry name" value="Glyco_hydro_14"/>
    <property type="match status" value="1"/>
</dbReference>
<keyword evidence="2 5" id="KW-0119">Carbohydrate metabolism</keyword>
<comment type="catalytic activity">
    <reaction evidence="5">
        <text>Hydrolysis of (1-&gt;4)-alpha-D-glucosidic linkages in polysaccharides so as to remove successive maltose units from the non-reducing ends of the chains.</text>
        <dbReference type="EC" id="3.2.1.2"/>
    </reaction>
</comment>
<keyword evidence="6" id="KW-0812">Transmembrane</keyword>
<feature type="active site" description="Proton donor" evidence="4">
    <location>
        <position position="257"/>
    </location>
</feature>
<comment type="caution">
    <text evidence="7">The sequence shown here is derived from an EMBL/GenBank/DDBJ whole genome shotgun (WGS) entry which is preliminary data.</text>
</comment>
<keyword evidence="5" id="KW-0326">Glycosidase</keyword>
<evidence type="ECO:0000256" key="5">
    <source>
        <dbReference type="RuleBase" id="RU000509"/>
    </source>
</evidence>
<feature type="active site" description="Proton acceptor" evidence="4">
    <location>
        <position position="457"/>
    </location>
</feature>
<keyword evidence="5" id="KW-0378">Hydrolase</keyword>